<accession>A0A1C7LQH4</accession>
<reference evidence="1 2" key="1">
    <citation type="submission" date="2016-03" db="EMBL/GenBank/DDBJ databases">
        <title>Whole genome sequencing of Grifola frondosa 9006-11.</title>
        <authorList>
            <person name="Min B."/>
            <person name="Park H."/>
            <person name="Kim J.-G."/>
            <person name="Cho H."/>
            <person name="Oh Y.-L."/>
            <person name="Kong W.-S."/>
            <person name="Choi I.-G."/>
        </authorList>
    </citation>
    <scope>NUCLEOTIDE SEQUENCE [LARGE SCALE GENOMIC DNA]</scope>
    <source>
        <strain evidence="1 2">9006-11</strain>
    </source>
</reference>
<keyword evidence="2" id="KW-1185">Reference proteome</keyword>
<gene>
    <name evidence="1" type="ORF">A0H81_13064</name>
</gene>
<dbReference type="EMBL" id="LUGG01000027">
    <property type="protein sequence ID" value="OBZ66920.1"/>
    <property type="molecule type" value="Genomic_DNA"/>
</dbReference>
<evidence type="ECO:0000313" key="2">
    <source>
        <dbReference type="Proteomes" id="UP000092993"/>
    </source>
</evidence>
<dbReference type="AlphaFoldDB" id="A0A1C7LQH4"/>
<comment type="caution">
    <text evidence="1">The sequence shown here is derived from an EMBL/GenBank/DDBJ whole genome shotgun (WGS) entry which is preliminary data.</text>
</comment>
<organism evidence="1 2">
    <name type="scientific">Grifola frondosa</name>
    <name type="common">Maitake</name>
    <name type="synonym">Polyporus frondosus</name>
    <dbReference type="NCBI Taxonomy" id="5627"/>
    <lineage>
        <taxon>Eukaryota</taxon>
        <taxon>Fungi</taxon>
        <taxon>Dikarya</taxon>
        <taxon>Basidiomycota</taxon>
        <taxon>Agaricomycotina</taxon>
        <taxon>Agaricomycetes</taxon>
        <taxon>Polyporales</taxon>
        <taxon>Grifolaceae</taxon>
        <taxon>Grifola</taxon>
    </lineage>
</organism>
<dbReference type="Proteomes" id="UP000092993">
    <property type="component" value="Unassembled WGS sequence"/>
</dbReference>
<proteinExistence type="predicted"/>
<name>A0A1C7LQH4_GRIFR</name>
<sequence>MPEKDASWLRGSTAISTRWWMDPILSVVVTDERRDLREVVTLAGRLGGVVVMNRGGRNAGQARRMGDGDAVEARKLSGQTDVQRAPALLNARMKYSASSLSLSRHVS</sequence>
<protein>
    <submittedName>
        <fullName evidence="1">Uncharacterized protein</fullName>
    </submittedName>
</protein>
<evidence type="ECO:0000313" key="1">
    <source>
        <dbReference type="EMBL" id="OBZ66920.1"/>
    </source>
</evidence>